<keyword evidence="11" id="KW-0539">Nucleus</keyword>
<dbReference type="AlphaFoldDB" id="A0A8H4BPI3"/>
<dbReference type="InterPro" id="IPR013087">
    <property type="entry name" value="Znf_C2H2_type"/>
</dbReference>
<comment type="function">
    <text evidence="1">May be involved in transcriptional regulation.</text>
</comment>
<dbReference type="FunFam" id="3.30.160.60:FF:000226">
    <property type="entry name" value="Zinc finger protein 236 variant"/>
    <property type="match status" value="1"/>
</dbReference>
<dbReference type="FunFam" id="3.30.160.60:FF:000125">
    <property type="entry name" value="Putative zinc finger protein 143"/>
    <property type="match status" value="1"/>
</dbReference>
<gene>
    <name evidence="14" type="ORF">FB192DRAFT_1364474</name>
</gene>
<name>A0A8H4BPI3_MUCCL</name>
<evidence type="ECO:0000313" key="15">
    <source>
        <dbReference type="Proteomes" id="UP000469890"/>
    </source>
</evidence>
<evidence type="ECO:0000256" key="7">
    <source>
        <dbReference type="ARBA" id="ARBA00022833"/>
    </source>
</evidence>
<accession>A0A8H4BPI3</accession>
<evidence type="ECO:0000313" key="14">
    <source>
        <dbReference type="EMBL" id="KAF1805791.1"/>
    </source>
</evidence>
<dbReference type="InterPro" id="IPR051007">
    <property type="entry name" value="creA/MIG_C2H2-ZnF"/>
</dbReference>
<evidence type="ECO:0000256" key="10">
    <source>
        <dbReference type="ARBA" id="ARBA00023163"/>
    </source>
</evidence>
<feature type="domain" description="C2H2-type" evidence="13">
    <location>
        <begin position="9"/>
        <end position="36"/>
    </location>
</feature>
<dbReference type="PROSITE" id="PS00028">
    <property type="entry name" value="ZINC_FINGER_C2H2_1"/>
    <property type="match status" value="3"/>
</dbReference>
<evidence type="ECO:0000256" key="3">
    <source>
        <dbReference type="ARBA" id="ARBA00006991"/>
    </source>
</evidence>
<keyword evidence="8" id="KW-0805">Transcription regulation</keyword>
<proteinExistence type="inferred from homology"/>
<dbReference type="InterPro" id="IPR036236">
    <property type="entry name" value="Znf_C2H2_sf"/>
</dbReference>
<feature type="domain" description="C2H2-type" evidence="13">
    <location>
        <begin position="37"/>
        <end position="66"/>
    </location>
</feature>
<dbReference type="GO" id="GO:0005737">
    <property type="term" value="C:cytoplasm"/>
    <property type="evidence" value="ECO:0007669"/>
    <property type="project" value="TreeGrafter"/>
</dbReference>
<dbReference type="GO" id="GO:0005634">
    <property type="term" value="C:nucleus"/>
    <property type="evidence" value="ECO:0007669"/>
    <property type="project" value="UniProtKB-SubCell"/>
</dbReference>
<evidence type="ECO:0000256" key="1">
    <source>
        <dbReference type="ARBA" id="ARBA00003767"/>
    </source>
</evidence>
<evidence type="ECO:0000256" key="8">
    <source>
        <dbReference type="ARBA" id="ARBA00023015"/>
    </source>
</evidence>
<evidence type="ECO:0000256" key="4">
    <source>
        <dbReference type="ARBA" id="ARBA00022723"/>
    </source>
</evidence>
<dbReference type="Gene3D" id="3.30.160.60">
    <property type="entry name" value="Classic Zinc Finger"/>
    <property type="match status" value="3"/>
</dbReference>
<keyword evidence="10" id="KW-0804">Transcription</keyword>
<comment type="similarity">
    <text evidence="3">Belongs to the krueppel C2H2-type zinc-finger protein family.</text>
</comment>
<dbReference type="PROSITE" id="PS50157">
    <property type="entry name" value="ZINC_FINGER_C2H2_2"/>
    <property type="match status" value="2"/>
</dbReference>
<evidence type="ECO:0000256" key="12">
    <source>
        <dbReference type="PROSITE-ProRule" id="PRU00042"/>
    </source>
</evidence>
<evidence type="ECO:0000256" key="2">
    <source>
        <dbReference type="ARBA" id="ARBA00004123"/>
    </source>
</evidence>
<sequence>MMNDEDRPYKCDFCDKSFFRLEHKVRHVRTHTGERPHVCAFEHCDKKFARSDELQRHIRVHNSPCTITVRRRRKSSKLPDEEDYMRQQKHCSILRLAPAVNTPHVNMIPPVQMQDQQRKARERRVSSSSVLHHCLASGCFKSFWRKGQLVRHLDRHHNVHVSREDVTDKEKMTQLLDNIPSLTHARRPSDASTCSSLTSSPGSIASTADLCVSPQPMIVEPSISFDSDAVIKVPEQKTRITLPSFRDAFMPPLLTSPHATISNCKLPSFRTLFSN</sequence>
<dbReference type="GO" id="GO:0008270">
    <property type="term" value="F:zinc ion binding"/>
    <property type="evidence" value="ECO:0007669"/>
    <property type="project" value="UniProtKB-KW"/>
</dbReference>
<keyword evidence="4" id="KW-0479">Metal-binding</keyword>
<keyword evidence="9" id="KW-0238">DNA-binding</keyword>
<dbReference type="Pfam" id="PF00096">
    <property type="entry name" value="zf-C2H2"/>
    <property type="match status" value="1"/>
</dbReference>
<dbReference type="EMBL" id="JAAECE010000002">
    <property type="protein sequence ID" value="KAF1805791.1"/>
    <property type="molecule type" value="Genomic_DNA"/>
</dbReference>
<keyword evidence="6 12" id="KW-0863">Zinc-finger</keyword>
<evidence type="ECO:0000256" key="9">
    <source>
        <dbReference type="ARBA" id="ARBA00023125"/>
    </source>
</evidence>
<dbReference type="GO" id="GO:0000978">
    <property type="term" value="F:RNA polymerase II cis-regulatory region sequence-specific DNA binding"/>
    <property type="evidence" value="ECO:0007669"/>
    <property type="project" value="TreeGrafter"/>
</dbReference>
<dbReference type="PANTHER" id="PTHR47428">
    <property type="entry name" value="REGULATORY PROTEIN MIG1-RELATED"/>
    <property type="match status" value="1"/>
</dbReference>
<evidence type="ECO:0000256" key="6">
    <source>
        <dbReference type="ARBA" id="ARBA00022771"/>
    </source>
</evidence>
<protein>
    <recommendedName>
        <fullName evidence="13">C2H2-type domain-containing protein</fullName>
    </recommendedName>
</protein>
<comment type="subcellular location">
    <subcellularLocation>
        <location evidence="2">Nucleus</location>
    </subcellularLocation>
</comment>
<dbReference type="Proteomes" id="UP000469890">
    <property type="component" value="Unassembled WGS sequence"/>
</dbReference>
<dbReference type="SMART" id="SM00355">
    <property type="entry name" value="ZnF_C2H2"/>
    <property type="match status" value="3"/>
</dbReference>
<dbReference type="SUPFAM" id="SSF57667">
    <property type="entry name" value="beta-beta-alpha zinc fingers"/>
    <property type="match status" value="1"/>
</dbReference>
<keyword evidence="7" id="KW-0862">Zinc</keyword>
<dbReference type="PANTHER" id="PTHR47428:SF1">
    <property type="entry name" value="REGULATORY PROTEIN MIG1-RELATED"/>
    <property type="match status" value="1"/>
</dbReference>
<evidence type="ECO:0000259" key="13">
    <source>
        <dbReference type="PROSITE" id="PS50157"/>
    </source>
</evidence>
<evidence type="ECO:0000256" key="5">
    <source>
        <dbReference type="ARBA" id="ARBA00022737"/>
    </source>
</evidence>
<reference evidence="14 15" key="1">
    <citation type="submission" date="2019-09" db="EMBL/GenBank/DDBJ databases">
        <authorList>
            <consortium name="DOE Joint Genome Institute"/>
            <person name="Mondo S.J."/>
            <person name="Navarro-Mendoza M.I."/>
            <person name="Perez-Arques C."/>
            <person name="Panchal S."/>
            <person name="Nicolas F.E."/>
            <person name="Ganguly P."/>
            <person name="Pangilinan J."/>
            <person name="Grigoriev I."/>
            <person name="Heitman J."/>
            <person name="Sanya K."/>
            <person name="Garre V."/>
        </authorList>
    </citation>
    <scope>NUCLEOTIDE SEQUENCE [LARGE SCALE GENOMIC DNA]</scope>
    <source>
        <strain evidence="14 15">MU402</strain>
    </source>
</reference>
<dbReference type="GO" id="GO:0000433">
    <property type="term" value="P:carbon catabolite repression of transcription from RNA polymerase II promoter by glucose"/>
    <property type="evidence" value="ECO:0007669"/>
    <property type="project" value="TreeGrafter"/>
</dbReference>
<evidence type="ECO:0000256" key="11">
    <source>
        <dbReference type="ARBA" id="ARBA00023242"/>
    </source>
</evidence>
<comment type="caution">
    <text evidence="14">The sequence shown here is derived from an EMBL/GenBank/DDBJ whole genome shotgun (WGS) entry which is preliminary data.</text>
</comment>
<organism evidence="14 15">
    <name type="scientific">Mucor circinelloides f. lusitanicus</name>
    <name type="common">Mucor racemosus var. lusitanicus</name>
    <dbReference type="NCBI Taxonomy" id="29924"/>
    <lineage>
        <taxon>Eukaryota</taxon>
        <taxon>Fungi</taxon>
        <taxon>Fungi incertae sedis</taxon>
        <taxon>Mucoromycota</taxon>
        <taxon>Mucoromycotina</taxon>
        <taxon>Mucoromycetes</taxon>
        <taxon>Mucorales</taxon>
        <taxon>Mucorineae</taxon>
        <taxon>Mucoraceae</taxon>
        <taxon>Mucor</taxon>
    </lineage>
</organism>
<keyword evidence="5" id="KW-0677">Repeat</keyword>